<evidence type="ECO:0000259" key="1">
    <source>
        <dbReference type="Pfam" id="PF02984"/>
    </source>
</evidence>
<proteinExistence type="predicted"/>
<gene>
    <name evidence="2" type="ORF">AQUCO_03400150v1</name>
</gene>
<evidence type="ECO:0000313" key="2">
    <source>
        <dbReference type="EMBL" id="PIA36050.1"/>
    </source>
</evidence>
<dbReference type="AlphaFoldDB" id="A0A2G5CXV1"/>
<dbReference type="SUPFAM" id="SSF47954">
    <property type="entry name" value="Cyclin-like"/>
    <property type="match status" value="1"/>
</dbReference>
<protein>
    <recommendedName>
        <fullName evidence="1">Cyclin C-terminal domain-containing protein</fullName>
    </recommendedName>
</protein>
<organism evidence="2 3">
    <name type="scientific">Aquilegia coerulea</name>
    <name type="common">Rocky mountain columbine</name>
    <dbReference type="NCBI Taxonomy" id="218851"/>
    <lineage>
        <taxon>Eukaryota</taxon>
        <taxon>Viridiplantae</taxon>
        <taxon>Streptophyta</taxon>
        <taxon>Embryophyta</taxon>
        <taxon>Tracheophyta</taxon>
        <taxon>Spermatophyta</taxon>
        <taxon>Magnoliopsida</taxon>
        <taxon>Ranunculales</taxon>
        <taxon>Ranunculaceae</taxon>
        <taxon>Thalictroideae</taxon>
        <taxon>Aquilegia</taxon>
    </lineage>
</organism>
<reference evidence="2 3" key="1">
    <citation type="submission" date="2017-09" db="EMBL/GenBank/DDBJ databases">
        <title>WGS assembly of Aquilegia coerulea Goldsmith.</title>
        <authorList>
            <person name="Hodges S."/>
            <person name="Kramer E."/>
            <person name="Nordborg M."/>
            <person name="Tomkins J."/>
            <person name="Borevitz J."/>
            <person name="Derieg N."/>
            <person name="Yan J."/>
            <person name="Mihaltcheva S."/>
            <person name="Hayes R.D."/>
            <person name="Rokhsar D."/>
        </authorList>
    </citation>
    <scope>NUCLEOTIDE SEQUENCE [LARGE SCALE GENOMIC DNA]</scope>
    <source>
        <strain evidence="3">cv. Goldsmith</strain>
    </source>
</reference>
<dbReference type="Gene3D" id="1.10.472.10">
    <property type="entry name" value="Cyclin-like"/>
    <property type="match status" value="1"/>
</dbReference>
<evidence type="ECO:0000313" key="3">
    <source>
        <dbReference type="Proteomes" id="UP000230069"/>
    </source>
</evidence>
<dbReference type="InterPro" id="IPR004367">
    <property type="entry name" value="Cyclin_C-dom"/>
</dbReference>
<dbReference type="EMBL" id="KZ305051">
    <property type="protein sequence ID" value="PIA36050.1"/>
    <property type="molecule type" value="Genomic_DNA"/>
</dbReference>
<sequence>MHGGGLYEVAYNFTVHPYKHPWNPALQQQSSYRPSDLKDCVSAIHELQLKRKGSSLDFIRNKYKQHKFNRVAELPSPSEIPDGYFESVTNDHSTNPSVSLVAEEGNHRKDLADSFKKFGSEHGSTDTFFQEALELLGAGFHLETSSSPEASITS</sequence>
<dbReference type="Proteomes" id="UP000230069">
    <property type="component" value="Unassembled WGS sequence"/>
</dbReference>
<dbReference type="InParanoid" id="A0A2G5CXV1"/>
<dbReference type="InterPro" id="IPR036915">
    <property type="entry name" value="Cyclin-like_sf"/>
</dbReference>
<feature type="domain" description="Cyclin C-terminal" evidence="1">
    <location>
        <begin position="19"/>
        <end position="76"/>
    </location>
</feature>
<name>A0A2G5CXV1_AQUCA</name>
<dbReference type="STRING" id="218851.A0A2G5CXV1"/>
<accession>A0A2G5CXV1</accession>
<keyword evidence="3" id="KW-1185">Reference proteome</keyword>
<dbReference type="Pfam" id="PF02984">
    <property type="entry name" value="Cyclin_C"/>
    <property type="match status" value="1"/>
</dbReference>
<dbReference type="OrthoDB" id="5590282at2759"/>